<dbReference type="Pfam" id="PF00103">
    <property type="entry name" value="Hormone_1"/>
    <property type="match status" value="2"/>
</dbReference>
<dbReference type="InterPro" id="IPR009079">
    <property type="entry name" value="4_helix_cytokine-like_core"/>
</dbReference>
<keyword evidence="3" id="KW-0964">Secreted</keyword>
<protein>
    <submittedName>
        <fullName evidence="8">Prolactin</fullName>
    </submittedName>
</protein>
<organism evidence="8 9">
    <name type="scientific">Scleropages formosus</name>
    <name type="common">Asian bonytongue</name>
    <name type="synonym">Osteoglossum formosum</name>
    <dbReference type="NCBI Taxonomy" id="113540"/>
    <lineage>
        <taxon>Eukaryota</taxon>
        <taxon>Metazoa</taxon>
        <taxon>Chordata</taxon>
        <taxon>Craniata</taxon>
        <taxon>Vertebrata</taxon>
        <taxon>Euteleostomi</taxon>
        <taxon>Actinopterygii</taxon>
        <taxon>Neopterygii</taxon>
        <taxon>Teleostei</taxon>
        <taxon>Osteoglossocephala</taxon>
        <taxon>Osteoglossomorpha</taxon>
        <taxon>Osteoglossiformes</taxon>
        <taxon>Osteoglossidae</taxon>
        <taxon>Scleropages</taxon>
    </lineage>
</organism>
<dbReference type="GO" id="GO:0046427">
    <property type="term" value="P:positive regulation of receptor signaling pathway via JAK-STAT"/>
    <property type="evidence" value="ECO:0007669"/>
    <property type="project" value="TreeGrafter"/>
</dbReference>
<dbReference type="GO" id="GO:0005615">
    <property type="term" value="C:extracellular space"/>
    <property type="evidence" value="ECO:0007669"/>
    <property type="project" value="TreeGrafter"/>
</dbReference>
<evidence type="ECO:0000313" key="8">
    <source>
        <dbReference type="Ensembl" id="ENSSFOP00015008747.2"/>
    </source>
</evidence>
<evidence type="ECO:0000313" key="9">
    <source>
        <dbReference type="Proteomes" id="UP000694397"/>
    </source>
</evidence>
<keyword evidence="4 7" id="KW-0372">Hormone</keyword>
<dbReference type="OrthoDB" id="9946219at2759"/>
<keyword evidence="5" id="KW-0732">Signal</keyword>
<dbReference type="AlphaFoldDB" id="A0A8C9R8G1"/>
<dbReference type="PANTHER" id="PTHR11417:SF5">
    <property type="entry name" value="PROLACTIN"/>
    <property type="match status" value="1"/>
</dbReference>
<keyword evidence="9" id="KW-1185">Reference proteome</keyword>
<evidence type="ECO:0000256" key="7">
    <source>
        <dbReference type="RuleBase" id="RU003618"/>
    </source>
</evidence>
<dbReference type="PANTHER" id="PTHR11417">
    <property type="entry name" value="SOMATOTROPIN,PROLACTIN"/>
    <property type="match status" value="1"/>
</dbReference>
<evidence type="ECO:0000256" key="4">
    <source>
        <dbReference type="ARBA" id="ARBA00022702"/>
    </source>
</evidence>
<reference evidence="8" key="3">
    <citation type="submission" date="2025-09" db="UniProtKB">
        <authorList>
            <consortium name="Ensembl"/>
        </authorList>
    </citation>
    <scope>IDENTIFICATION</scope>
</reference>
<dbReference type="Gene3D" id="1.20.1250.10">
    <property type="match status" value="2"/>
</dbReference>
<dbReference type="GO" id="GO:0031667">
    <property type="term" value="P:response to nutrient levels"/>
    <property type="evidence" value="ECO:0007669"/>
    <property type="project" value="TreeGrafter"/>
</dbReference>
<dbReference type="GO" id="GO:0005179">
    <property type="term" value="F:hormone activity"/>
    <property type="evidence" value="ECO:0007669"/>
    <property type="project" value="UniProtKB-KW"/>
</dbReference>
<name>A0A8C9R8G1_SCLFO</name>
<dbReference type="Proteomes" id="UP000694397">
    <property type="component" value="Chromosome 8"/>
</dbReference>
<evidence type="ECO:0000256" key="3">
    <source>
        <dbReference type="ARBA" id="ARBA00022525"/>
    </source>
</evidence>
<evidence type="ECO:0000256" key="6">
    <source>
        <dbReference type="ARBA" id="ARBA00023157"/>
    </source>
</evidence>
<dbReference type="InterPro" id="IPR001400">
    <property type="entry name" value="Somatotropin/Prolactin"/>
</dbReference>
<dbReference type="GO" id="GO:0008284">
    <property type="term" value="P:positive regulation of cell population proliferation"/>
    <property type="evidence" value="ECO:0007669"/>
    <property type="project" value="TreeGrafter"/>
</dbReference>
<accession>A0A8C9R8G1</accession>
<dbReference type="Ensembl" id="ENSSFOT00015008871.2">
    <property type="protein sequence ID" value="ENSSFOP00015008747.2"/>
    <property type="gene ID" value="ENSSFOG00015005709.2"/>
</dbReference>
<sequence>MAQAGRTASAGGKTIGSKMTRSSWELTLRLTVAVLLCVSLHSHAIGLSDLLDRASQLSDRLHSLSASLTNDLDSYFSPVGHVMMPRPSMCHTSALQTPSDKDQALRVPESELLSLIRSLLLSWSDPLLLLSLEAPTLPHPSNNAIHSKTKELQDNMQNLNSGLERLVHKVSATWRMGVVGGGGELGCLSLSLCDRVLSSLLQIGYKSPTFLPFKGHELSDDKISRLTYFHFLLSCFRRDSHKIDSFLKVLRCREARMRPEFC</sequence>
<reference evidence="8 9" key="1">
    <citation type="submission" date="2019-04" db="EMBL/GenBank/DDBJ databases">
        <authorList>
            <consortium name="Wellcome Sanger Institute Data Sharing"/>
        </authorList>
    </citation>
    <scope>NUCLEOTIDE SEQUENCE [LARGE SCALE GENOMIC DNA]</scope>
</reference>
<gene>
    <name evidence="8" type="primary">LOC108941677</name>
</gene>
<evidence type="ECO:0000256" key="1">
    <source>
        <dbReference type="ARBA" id="ARBA00004613"/>
    </source>
</evidence>
<dbReference type="SUPFAM" id="SSF47266">
    <property type="entry name" value="4-helical cytokines"/>
    <property type="match status" value="2"/>
</dbReference>
<keyword evidence="6" id="KW-1015">Disulfide bond</keyword>
<dbReference type="PRINTS" id="PR00836">
    <property type="entry name" value="SOMATOTROPIN"/>
</dbReference>
<dbReference type="PROSITE" id="PS00266">
    <property type="entry name" value="SOMATOTROPIN_1"/>
    <property type="match status" value="1"/>
</dbReference>
<reference evidence="8" key="2">
    <citation type="submission" date="2025-08" db="UniProtKB">
        <authorList>
            <consortium name="Ensembl"/>
        </authorList>
    </citation>
    <scope>IDENTIFICATION</scope>
</reference>
<evidence type="ECO:0000256" key="5">
    <source>
        <dbReference type="ARBA" id="ARBA00022729"/>
    </source>
</evidence>
<comment type="subcellular location">
    <subcellularLocation>
        <location evidence="1 7">Secreted</location>
    </subcellularLocation>
</comment>
<dbReference type="PROSITE" id="PS00338">
    <property type="entry name" value="SOMATOTROPIN_2"/>
    <property type="match status" value="1"/>
</dbReference>
<evidence type="ECO:0000256" key="2">
    <source>
        <dbReference type="ARBA" id="ARBA00008474"/>
    </source>
</evidence>
<dbReference type="InterPro" id="IPR018116">
    <property type="entry name" value="Somatotropin_CS"/>
</dbReference>
<dbReference type="GeneTree" id="ENSGT00950000182818"/>
<proteinExistence type="inferred from homology"/>
<comment type="similarity">
    <text evidence="2 7">Belongs to the somatotropin/prolactin family.</text>
</comment>